<organism evidence="7 8">
    <name type="scientific">Tritrichomonas musculus</name>
    <dbReference type="NCBI Taxonomy" id="1915356"/>
    <lineage>
        <taxon>Eukaryota</taxon>
        <taxon>Metamonada</taxon>
        <taxon>Parabasalia</taxon>
        <taxon>Tritrichomonadida</taxon>
        <taxon>Tritrichomonadidae</taxon>
        <taxon>Tritrichomonas</taxon>
    </lineage>
</organism>
<keyword evidence="1" id="KW-0479">Metal-binding</keyword>
<comment type="similarity">
    <text evidence="4">Belongs to the PP2C family.</text>
</comment>
<dbReference type="Gene3D" id="3.60.40.10">
    <property type="entry name" value="PPM-type phosphatase domain"/>
    <property type="match status" value="1"/>
</dbReference>
<reference evidence="7 8" key="1">
    <citation type="submission" date="2024-04" db="EMBL/GenBank/DDBJ databases">
        <title>Tritrichomonas musculus Genome.</title>
        <authorList>
            <person name="Alves-Ferreira E."/>
            <person name="Grigg M."/>
            <person name="Lorenzi H."/>
            <person name="Galac M."/>
        </authorList>
    </citation>
    <scope>NUCLEOTIDE SEQUENCE [LARGE SCALE GENOMIC DNA]</scope>
    <source>
        <strain evidence="7 8">EAF2021</strain>
    </source>
</reference>
<protein>
    <recommendedName>
        <fullName evidence="6">PPM-type phosphatase domain-containing protein</fullName>
    </recommendedName>
</protein>
<dbReference type="Proteomes" id="UP001470230">
    <property type="component" value="Unassembled WGS sequence"/>
</dbReference>
<dbReference type="Pfam" id="PF00481">
    <property type="entry name" value="PP2C"/>
    <property type="match status" value="1"/>
</dbReference>
<feature type="region of interest" description="Disordered" evidence="5">
    <location>
        <begin position="124"/>
        <end position="176"/>
    </location>
</feature>
<evidence type="ECO:0000256" key="3">
    <source>
        <dbReference type="ARBA" id="ARBA00022912"/>
    </source>
</evidence>
<keyword evidence="3 4" id="KW-0904">Protein phosphatase</keyword>
<evidence type="ECO:0000256" key="4">
    <source>
        <dbReference type="RuleBase" id="RU003465"/>
    </source>
</evidence>
<proteinExistence type="inferred from homology"/>
<dbReference type="SUPFAM" id="SSF81606">
    <property type="entry name" value="PP2C-like"/>
    <property type="match status" value="1"/>
</dbReference>
<keyword evidence="8" id="KW-1185">Reference proteome</keyword>
<feature type="domain" description="PPM-type phosphatase" evidence="6">
    <location>
        <begin position="200"/>
        <end position="437"/>
    </location>
</feature>
<sequence>MSTNYRPQYNLGTRKRTPSAEPGTLHRPASCRFQSSPFKLTSNYINNNSNGNLSPTYTNNNNTTVVNTNYNNIALSTSSNGVAKSVSSIPTPTMTRSASFSKKIQPPPQVNVQPSVPSYRFHGIPLPPNAQSTTPTSSIAPVNFNSNKNDPPRRLNFRSNSSNNIYPPTGKTSSDIVPRENIKKEKPSRNFISYGIQQFAVGHSDTMGRRPSMEDTCVSYGEFAGIGTQYYAIFDGHGGPEVSAYCAANLHQLIADYYNNGNSFAIATKKAIKCVNDYVVDKWPQAGSTAAIAIIDDDVLFTANVGDSRIILIHNGKAKRLSIDHKAVLPDESDAIIRRGGTIQSGRVNGILMLSRAIGDGTVAKYISSEPFMTQTILKDNARLILACDGVWDVMDDQYAADIFLQIRQPEEAAIAIKEEAMRRGTMDNVSVICVNLKVNI</sequence>
<name>A0ABR2KCM3_9EUKA</name>
<dbReference type="PROSITE" id="PS01032">
    <property type="entry name" value="PPM_1"/>
    <property type="match status" value="1"/>
</dbReference>
<accession>A0ABR2KCM3</accession>
<dbReference type="PANTHER" id="PTHR47992">
    <property type="entry name" value="PROTEIN PHOSPHATASE"/>
    <property type="match status" value="1"/>
</dbReference>
<feature type="compositionally biased region" description="Polar residues" evidence="5">
    <location>
        <begin position="129"/>
        <end position="149"/>
    </location>
</feature>
<comment type="caution">
    <text evidence="7">The sequence shown here is derived from an EMBL/GenBank/DDBJ whole genome shotgun (WGS) entry which is preliminary data.</text>
</comment>
<dbReference type="SMART" id="SM00331">
    <property type="entry name" value="PP2C_SIG"/>
    <property type="match status" value="1"/>
</dbReference>
<evidence type="ECO:0000259" key="6">
    <source>
        <dbReference type="PROSITE" id="PS51746"/>
    </source>
</evidence>
<dbReference type="InterPro" id="IPR001932">
    <property type="entry name" value="PPM-type_phosphatase-like_dom"/>
</dbReference>
<dbReference type="EMBL" id="JAPFFF010000006">
    <property type="protein sequence ID" value="KAK8888212.1"/>
    <property type="molecule type" value="Genomic_DNA"/>
</dbReference>
<evidence type="ECO:0000313" key="8">
    <source>
        <dbReference type="Proteomes" id="UP001470230"/>
    </source>
</evidence>
<dbReference type="PROSITE" id="PS51746">
    <property type="entry name" value="PPM_2"/>
    <property type="match status" value="1"/>
</dbReference>
<dbReference type="CDD" id="cd00143">
    <property type="entry name" value="PP2Cc"/>
    <property type="match status" value="1"/>
</dbReference>
<keyword evidence="2 4" id="KW-0378">Hydrolase</keyword>
<feature type="region of interest" description="Disordered" evidence="5">
    <location>
        <begin position="1"/>
        <end position="28"/>
    </location>
</feature>
<evidence type="ECO:0000313" key="7">
    <source>
        <dbReference type="EMBL" id="KAK8888212.1"/>
    </source>
</evidence>
<dbReference type="InterPro" id="IPR036457">
    <property type="entry name" value="PPM-type-like_dom_sf"/>
</dbReference>
<dbReference type="InterPro" id="IPR000222">
    <property type="entry name" value="PP2C_BS"/>
</dbReference>
<gene>
    <name evidence="7" type="ORF">M9Y10_039276</name>
</gene>
<evidence type="ECO:0000256" key="5">
    <source>
        <dbReference type="SAM" id="MobiDB-lite"/>
    </source>
</evidence>
<dbReference type="InterPro" id="IPR015655">
    <property type="entry name" value="PP2C"/>
</dbReference>
<feature type="compositionally biased region" description="Polar residues" evidence="5">
    <location>
        <begin position="1"/>
        <end position="11"/>
    </location>
</feature>
<evidence type="ECO:0000256" key="2">
    <source>
        <dbReference type="ARBA" id="ARBA00022801"/>
    </source>
</evidence>
<evidence type="ECO:0000256" key="1">
    <source>
        <dbReference type="ARBA" id="ARBA00022723"/>
    </source>
</evidence>
<dbReference type="SMART" id="SM00332">
    <property type="entry name" value="PP2Cc"/>
    <property type="match status" value="1"/>
</dbReference>